<protein>
    <submittedName>
        <fullName evidence="2">Uncharacterized protein</fullName>
    </submittedName>
</protein>
<accession>A0A834N6P9</accession>
<evidence type="ECO:0000256" key="1">
    <source>
        <dbReference type="SAM" id="MobiDB-lite"/>
    </source>
</evidence>
<organism evidence="2 3">
    <name type="scientific">Vespula pensylvanica</name>
    <name type="common">Western yellow jacket</name>
    <name type="synonym">Wasp</name>
    <dbReference type="NCBI Taxonomy" id="30213"/>
    <lineage>
        <taxon>Eukaryota</taxon>
        <taxon>Metazoa</taxon>
        <taxon>Ecdysozoa</taxon>
        <taxon>Arthropoda</taxon>
        <taxon>Hexapoda</taxon>
        <taxon>Insecta</taxon>
        <taxon>Pterygota</taxon>
        <taxon>Neoptera</taxon>
        <taxon>Endopterygota</taxon>
        <taxon>Hymenoptera</taxon>
        <taxon>Apocrita</taxon>
        <taxon>Aculeata</taxon>
        <taxon>Vespoidea</taxon>
        <taxon>Vespidae</taxon>
        <taxon>Vespinae</taxon>
        <taxon>Vespula</taxon>
    </lineage>
</organism>
<keyword evidence="3" id="KW-1185">Reference proteome</keyword>
<dbReference type="EMBL" id="JACSDY010000020">
    <property type="protein sequence ID" value="KAF7396994.1"/>
    <property type="molecule type" value="Genomic_DNA"/>
</dbReference>
<evidence type="ECO:0000313" key="3">
    <source>
        <dbReference type="Proteomes" id="UP000600918"/>
    </source>
</evidence>
<dbReference type="AlphaFoldDB" id="A0A834N6P9"/>
<gene>
    <name evidence="2" type="ORF">H0235_016531</name>
</gene>
<comment type="caution">
    <text evidence="2">The sequence shown here is derived from an EMBL/GenBank/DDBJ whole genome shotgun (WGS) entry which is preliminary data.</text>
</comment>
<reference evidence="2" key="1">
    <citation type="journal article" date="2020" name="G3 (Bethesda)">
        <title>High-Quality Assemblies for Three Invasive Social Wasps from the &lt;i&gt;Vespula&lt;/i&gt; Genus.</title>
        <authorList>
            <person name="Harrop T.W.R."/>
            <person name="Guhlin J."/>
            <person name="McLaughlin G.M."/>
            <person name="Permina E."/>
            <person name="Stockwell P."/>
            <person name="Gilligan J."/>
            <person name="Le Lec M.F."/>
            <person name="Gruber M.A.M."/>
            <person name="Quinn O."/>
            <person name="Lovegrove M."/>
            <person name="Duncan E.J."/>
            <person name="Remnant E.J."/>
            <person name="Van Eeckhoven J."/>
            <person name="Graham B."/>
            <person name="Knapp R.A."/>
            <person name="Langford K.W."/>
            <person name="Kronenberg Z."/>
            <person name="Press M.O."/>
            <person name="Eacker S.M."/>
            <person name="Wilson-Rankin E.E."/>
            <person name="Purcell J."/>
            <person name="Lester P.J."/>
            <person name="Dearden P.K."/>
        </authorList>
    </citation>
    <scope>NUCLEOTIDE SEQUENCE</scope>
    <source>
        <strain evidence="2">Volc-1</strain>
    </source>
</reference>
<name>A0A834N6P9_VESPE</name>
<feature type="region of interest" description="Disordered" evidence="1">
    <location>
        <begin position="20"/>
        <end position="67"/>
    </location>
</feature>
<sequence>MKSSITSGLSDSASEEFMKVELNGSNFEEEEEEGGERGVRVGGIRGGEEGREKGGGRGRGGRGRNSSISLRFVPPLKFVRLNVVRSQHCDSLYRVYSFLYNNTTLDFIM</sequence>
<evidence type="ECO:0000313" key="2">
    <source>
        <dbReference type="EMBL" id="KAF7396994.1"/>
    </source>
</evidence>
<dbReference type="Proteomes" id="UP000600918">
    <property type="component" value="Unassembled WGS sequence"/>
</dbReference>
<proteinExistence type="predicted"/>
<feature type="compositionally biased region" description="Basic and acidic residues" evidence="1">
    <location>
        <begin position="46"/>
        <end position="55"/>
    </location>
</feature>